<dbReference type="RefSeq" id="WP_274046444.1">
    <property type="nucleotide sequence ID" value="NZ_JANCPR020000032.1"/>
</dbReference>
<sequence length="309" mass="34391">MQEALIGGLGTIVGALIGAWAVAKARTPTKAHVALVDVSLILPEMLEPTEQASLSGPTPEVVIDVKLLNSGGQTAYVHALSLELSEIVYNTGTEMPRIWDPEEDILNRMNLQVWSARYGVYTRTEQVLQGLPRKATVAIPLSQELKSGSVDRVCLDWSPPTVNAENWPHVQAFKARVSVTYNATQVAKFDETLQSPVLHHPRRSTLSHVRSTLEGLLAQCQEEWTPRELQILSSRQLPSDTPRLLRWRGYDMDHLEAIRRCLDAHEQRLRELIDAYAAAGGSYPEQLEQLQEEISALPSLRRELGVAVI</sequence>
<evidence type="ECO:0000313" key="2">
    <source>
        <dbReference type="Proteomes" id="UP001214441"/>
    </source>
</evidence>
<reference evidence="1 2" key="1">
    <citation type="submission" date="2023-05" db="EMBL/GenBank/DDBJ databases">
        <title>Streptantibioticus silvisoli sp. nov., acidotolerant actinomycetes 1 from pine litter.</title>
        <authorList>
            <person name="Swiecimska M."/>
            <person name="Golinska P."/>
            <person name="Sangal V."/>
            <person name="Wachnowicz B."/>
            <person name="Goodfellow M."/>
        </authorList>
    </citation>
    <scope>NUCLEOTIDE SEQUENCE [LARGE SCALE GENOMIC DNA]</scope>
    <source>
        <strain evidence="1 2">DSM 42109</strain>
    </source>
</reference>
<gene>
    <name evidence="1" type="ORF">NMN56_028130</name>
</gene>
<proteinExistence type="predicted"/>
<dbReference type="Proteomes" id="UP001214441">
    <property type="component" value="Unassembled WGS sequence"/>
</dbReference>
<keyword evidence="2" id="KW-1185">Reference proteome</keyword>
<organism evidence="1 2">
    <name type="scientific">Streptomyces iconiensis</name>
    <dbReference type="NCBI Taxonomy" id="1384038"/>
    <lineage>
        <taxon>Bacteria</taxon>
        <taxon>Bacillati</taxon>
        <taxon>Actinomycetota</taxon>
        <taxon>Actinomycetes</taxon>
        <taxon>Kitasatosporales</taxon>
        <taxon>Streptomycetaceae</taxon>
        <taxon>Streptomyces</taxon>
    </lineage>
</organism>
<comment type="caution">
    <text evidence="1">The sequence shown here is derived from an EMBL/GenBank/DDBJ whole genome shotgun (WGS) entry which is preliminary data.</text>
</comment>
<evidence type="ECO:0000313" key="1">
    <source>
        <dbReference type="EMBL" id="MDJ1135751.1"/>
    </source>
</evidence>
<accession>A0ABT7A371</accession>
<protein>
    <submittedName>
        <fullName evidence="1">Uncharacterized protein</fullName>
    </submittedName>
</protein>
<name>A0ABT7A371_9ACTN</name>
<dbReference type="EMBL" id="JANCPR020000032">
    <property type="protein sequence ID" value="MDJ1135751.1"/>
    <property type="molecule type" value="Genomic_DNA"/>
</dbReference>